<dbReference type="InterPro" id="IPR054636">
    <property type="entry name" value="CydP"/>
</dbReference>
<gene>
    <name evidence="2" type="ORF">SAMN05421731_101506</name>
</gene>
<keyword evidence="1" id="KW-1133">Transmembrane helix</keyword>
<proteinExistence type="predicted"/>
<sequence>MVFHMKDWLNFSNKTLVREIAIILVIKLICLMLIKAIWFDAPTIPRDIDHQVAQHIAGMPSASQESSR</sequence>
<dbReference type="AlphaFoldDB" id="A0A240E3W2"/>
<protein>
    <recommendedName>
        <fullName evidence="4">DUF4492 domain-containing protein</fullName>
    </recommendedName>
</protein>
<organism evidence="2 3">
    <name type="scientific">Acinetobacter puyangensis</name>
    <dbReference type="NCBI Taxonomy" id="1096779"/>
    <lineage>
        <taxon>Bacteria</taxon>
        <taxon>Pseudomonadati</taxon>
        <taxon>Pseudomonadota</taxon>
        <taxon>Gammaproteobacteria</taxon>
        <taxon>Moraxellales</taxon>
        <taxon>Moraxellaceae</taxon>
        <taxon>Acinetobacter</taxon>
    </lineage>
</organism>
<name>A0A240E3W2_9GAMM</name>
<dbReference type="Proteomes" id="UP000219042">
    <property type="component" value="Unassembled WGS sequence"/>
</dbReference>
<keyword evidence="1" id="KW-0472">Membrane</keyword>
<evidence type="ECO:0000313" key="3">
    <source>
        <dbReference type="Proteomes" id="UP000219042"/>
    </source>
</evidence>
<evidence type="ECO:0008006" key="4">
    <source>
        <dbReference type="Google" id="ProtNLM"/>
    </source>
</evidence>
<dbReference type="NCBIfam" id="NF045611">
    <property type="entry name" value="small_CydP"/>
    <property type="match status" value="1"/>
</dbReference>
<keyword evidence="1" id="KW-0812">Transmembrane</keyword>
<keyword evidence="3" id="KW-1185">Reference proteome</keyword>
<evidence type="ECO:0000256" key="1">
    <source>
        <dbReference type="SAM" id="Phobius"/>
    </source>
</evidence>
<dbReference type="EMBL" id="OANT01000001">
    <property type="protein sequence ID" value="SNX43464.1"/>
    <property type="molecule type" value="Genomic_DNA"/>
</dbReference>
<evidence type="ECO:0000313" key="2">
    <source>
        <dbReference type="EMBL" id="SNX43464.1"/>
    </source>
</evidence>
<feature type="transmembrane region" description="Helical" evidence="1">
    <location>
        <begin position="20"/>
        <end position="38"/>
    </location>
</feature>
<accession>A0A240E3W2</accession>
<reference evidence="3" key="1">
    <citation type="submission" date="2016-09" db="EMBL/GenBank/DDBJ databases">
        <authorList>
            <person name="Varghese N."/>
            <person name="Submissions S."/>
        </authorList>
    </citation>
    <scope>NUCLEOTIDE SEQUENCE [LARGE SCALE GENOMIC DNA]</scope>
    <source>
        <strain evidence="3">ANC 4466</strain>
    </source>
</reference>